<proteinExistence type="predicted"/>
<accession>A0ABM6K6D2</accession>
<dbReference type="RefSeq" id="WP_044242104.1">
    <property type="nucleotide sequence ID" value="NZ_AHIE01000017.1"/>
</dbReference>
<protein>
    <submittedName>
        <fullName evidence="1">Uncharacterized protein</fullName>
    </submittedName>
</protein>
<reference evidence="1 2" key="1">
    <citation type="submission" date="2016-10" db="EMBL/GenBank/DDBJ databases">
        <title>Complete Genome Assembly of Pantoea stewartii subsp. stewartii DC283, a Corn Pathogen.</title>
        <authorList>
            <person name="Duong D.A."/>
            <person name="Stevens A.M."/>
            <person name="Jensen R.V."/>
        </authorList>
    </citation>
    <scope>NUCLEOTIDE SEQUENCE [LARGE SCALE GENOMIC DNA]</scope>
    <source>
        <strain evidence="1 2">DC283</strain>
    </source>
</reference>
<evidence type="ECO:0000313" key="2">
    <source>
        <dbReference type="Proteomes" id="UP000192380"/>
    </source>
</evidence>
<keyword evidence="2" id="KW-1185">Reference proteome</keyword>
<gene>
    <name evidence="1" type="ORF">DSJ_12080</name>
</gene>
<dbReference type="EMBL" id="CP017581">
    <property type="protein sequence ID" value="ARF50008.1"/>
    <property type="molecule type" value="Genomic_DNA"/>
</dbReference>
<organism evidence="1 2">
    <name type="scientific">Pantoea stewartii subsp. stewartii DC283</name>
    <dbReference type="NCBI Taxonomy" id="660596"/>
    <lineage>
        <taxon>Bacteria</taxon>
        <taxon>Pseudomonadati</taxon>
        <taxon>Pseudomonadota</taxon>
        <taxon>Gammaproteobacteria</taxon>
        <taxon>Enterobacterales</taxon>
        <taxon>Erwiniaceae</taxon>
        <taxon>Pantoea</taxon>
    </lineage>
</organism>
<sequence>MRNKSFNQRENNRDSKSAAFLNSLDEKTVHHFSSIAKYELIKAKARTAAASCPKENGYVFIPNSFMDELLKSDLSVEQFNDVLRIFDPRRGIK</sequence>
<name>A0ABM6K6D2_PANSE</name>
<evidence type="ECO:0000313" key="1">
    <source>
        <dbReference type="EMBL" id="ARF50008.1"/>
    </source>
</evidence>
<dbReference type="Proteomes" id="UP000192380">
    <property type="component" value="Chromosome"/>
</dbReference>